<dbReference type="PANTHER" id="PTHR42648:SF32">
    <property type="entry name" value="RIBONUCLEASE H-LIKE DOMAIN, GAG-PRE-INTEGRASE DOMAIN PROTEIN-RELATED"/>
    <property type="match status" value="1"/>
</dbReference>
<dbReference type="EMBL" id="BKCJ010020968">
    <property type="protein sequence ID" value="GEV34651.1"/>
    <property type="molecule type" value="Genomic_DNA"/>
</dbReference>
<dbReference type="Pfam" id="PF00665">
    <property type="entry name" value="rve"/>
    <property type="match status" value="2"/>
</dbReference>
<dbReference type="InterPro" id="IPR001584">
    <property type="entry name" value="Integrase_cat-core"/>
</dbReference>
<feature type="compositionally biased region" description="Low complexity" evidence="4">
    <location>
        <begin position="903"/>
        <end position="915"/>
    </location>
</feature>
<keyword evidence="2" id="KW-0378">Hydrolase</keyword>
<dbReference type="InterPro" id="IPR013103">
    <property type="entry name" value="RVT_2"/>
</dbReference>
<organism evidence="6">
    <name type="scientific">Tanacetum cinerariifolium</name>
    <name type="common">Dalmatian daisy</name>
    <name type="synonym">Chrysanthemum cinerariifolium</name>
    <dbReference type="NCBI Taxonomy" id="118510"/>
    <lineage>
        <taxon>Eukaryota</taxon>
        <taxon>Viridiplantae</taxon>
        <taxon>Streptophyta</taxon>
        <taxon>Embryophyta</taxon>
        <taxon>Tracheophyta</taxon>
        <taxon>Spermatophyta</taxon>
        <taxon>Magnoliopsida</taxon>
        <taxon>eudicotyledons</taxon>
        <taxon>Gunneridae</taxon>
        <taxon>Pentapetalae</taxon>
        <taxon>asterids</taxon>
        <taxon>campanulids</taxon>
        <taxon>Asterales</taxon>
        <taxon>Asteraceae</taxon>
        <taxon>Asteroideae</taxon>
        <taxon>Anthemideae</taxon>
        <taxon>Anthemidinae</taxon>
        <taxon>Tanacetum</taxon>
    </lineage>
</organism>
<name>A0A699GQ78_TANCI</name>
<reference evidence="6" key="1">
    <citation type="journal article" date="2019" name="Sci. Rep.">
        <title>Draft genome of Tanacetum cinerariifolium, the natural source of mosquito coil.</title>
        <authorList>
            <person name="Yamashiro T."/>
            <person name="Shiraishi A."/>
            <person name="Satake H."/>
            <person name="Nakayama K."/>
        </authorList>
    </citation>
    <scope>NUCLEOTIDE SEQUENCE</scope>
</reference>
<dbReference type="InterPro" id="IPR039537">
    <property type="entry name" value="Retrotran_Ty1/copia-like"/>
</dbReference>
<sequence length="1562" mass="176047">MTHPNPQRHVVPIAVLTRSTLVPLTAARPGTVAVPHNYVIIPRPANTVGIKLKSPPKRTINHRPSPPASNFPPKVTTVKTLKVNAVKGVQENWGNPQHALKDKGIIDSGCSRHMTGNMSYLTDFEEINGGYVAFGGNKKGGKITGKGKIMTVVTDDYSRFTWVFFLATKDETCPILKTFIIGIENQLSLKVKIIRSDNGTQFKNQDLNQFCGMKEIKREFSVPRTPQQNGIAEKKNRTLIEVARTMLADSLLPISFWAEAVNTACYVQNRVLVSKPHNKTPYEFLLGRTPSIGFMRPFGCPVTILNTLDPLGKFDGKAGEGSFVGYSVSSKAFRVFNSRTQIVQETLHINFLENKPDVAGSGPTWLFDIDTLTKKSRGGNVQQYVLFPLWLSGSKNPQNTDDDATFEVKEPEFEVEKLESEVHVSPSSSAKTKKHDDKTKIEAKGKSPVKLSTGYRNLSEEFEDFFDNSINEVNAANIPVPAVGRISTNNTNTFIVVGPSNTADKADYTNLETNITVSRIPTTRVHKDHHVTQIIGELSSATQTRKEPKRVHQALKDPSWIEAMKGKLLQFKMQKEEGINYEEVFAPVARIEAIRLFLAYTSFMGFMVYQMDVKSAFMYGTIKEEVYVCQPPGFEDPDYPDKVYKVVKALYGLHQDPRAWYETLANYLLENGFQRGKIDQTLFIKKQKGNILLVQMSSMGELAFFLGLQVKQKQDGIFISQDKYVVEILRKFGLTDGKSASTPIDTEKPLLKDPDGEDVDVHTYRSMIGSLIYLTSSRPDIMFAVNDVVRLQALIDRKKVIITEATVRESLRLDVAESIDYLPNEKIFTELSRMGAQVGDLSSHTTKYSSPALTQKVFANTRRVGKGFSEVKTPLFEGMIVAQQADDVADEVAAGVDVDDVPAFDAEPTLPSPTTQSPPPPPQELPSTSQVAPTPSPLPIAQPSSPSQQQQPSQPTHDAEISLDLLHTLLETYITLTRRTEHLEQDKIAQALKITKLKQRVRKLERKNKVKFSGLRRLKKIIANIDEDEDVTLKDVADDKVEENADDDESEPAELKEVVEIVTTAKLMTELVTAAATITAATTPITAATITTVPTAARRRKGVVIRDPEETAAPSIIIHTEPKSKDKGKGIMVQELKPLKKKAQIEQDEAYARELEAELNKNINWDGKEKQDNAMLRYQALKRKSQTEAQARKNMMIYLRNMTGFKMDYFKGMSYDDTQESRALKRQSESLEEKAAKKQKLDEEVEELKKHLQIVPNDDDDVYTKATPLTLKVTIVDYAIYTENNKPYYKIIRAGGSHQLFLSFLSLLRNFDREDLEVLWQLVKERFASSKPKNFADDFLLTTLIYMFEKTDVEAQVWKNQRSVHGLTKVKSWRLLESCGVHIITFTTTQMILLVERRYQLPRPSRGHYGITTTARKVFEAGFYWPHIFRDARKLVQSCNACQRAGNISSGDETPQKYIHVCEIFDVWGIDFMGPFPSAKGNKYVLVAIDYISKWVEAQAFPTNNARNVVNFLKRLFTQFGIPKALIGDRGTHFYNYQIEKEMKRYEVVYRFSTVCHPQING</sequence>
<accession>A0A699GQ78</accession>
<feature type="compositionally biased region" description="Low complexity" evidence="4">
    <location>
        <begin position="941"/>
        <end position="955"/>
    </location>
</feature>
<evidence type="ECO:0000256" key="4">
    <source>
        <dbReference type="SAM" id="MobiDB-lite"/>
    </source>
</evidence>
<feature type="region of interest" description="Disordered" evidence="4">
    <location>
        <begin position="417"/>
        <end position="445"/>
    </location>
</feature>
<dbReference type="Gene3D" id="3.30.420.10">
    <property type="entry name" value="Ribonuclease H-like superfamily/Ribonuclease H"/>
    <property type="match status" value="2"/>
</dbReference>
<proteinExistence type="predicted"/>
<keyword evidence="3" id="KW-0175">Coiled coil</keyword>
<evidence type="ECO:0000259" key="5">
    <source>
        <dbReference type="PROSITE" id="PS50994"/>
    </source>
</evidence>
<dbReference type="PROSITE" id="PS50994">
    <property type="entry name" value="INTEGRASE"/>
    <property type="match status" value="2"/>
</dbReference>
<dbReference type="Pfam" id="PF25597">
    <property type="entry name" value="SH3_retrovirus"/>
    <property type="match status" value="1"/>
</dbReference>
<dbReference type="GO" id="GO:0004190">
    <property type="term" value="F:aspartic-type endopeptidase activity"/>
    <property type="evidence" value="ECO:0007669"/>
    <property type="project" value="UniProtKB-KW"/>
</dbReference>
<dbReference type="GO" id="GO:0003676">
    <property type="term" value="F:nucleic acid binding"/>
    <property type="evidence" value="ECO:0007669"/>
    <property type="project" value="InterPro"/>
</dbReference>
<feature type="compositionally biased region" description="Basic and acidic residues" evidence="4">
    <location>
        <begin position="434"/>
        <end position="445"/>
    </location>
</feature>
<dbReference type="GO" id="GO:0006508">
    <property type="term" value="P:proteolysis"/>
    <property type="evidence" value="ECO:0007669"/>
    <property type="project" value="UniProtKB-KW"/>
</dbReference>
<dbReference type="InterPro" id="IPR041588">
    <property type="entry name" value="Integrase_H2C2"/>
</dbReference>
<evidence type="ECO:0000256" key="3">
    <source>
        <dbReference type="SAM" id="Coils"/>
    </source>
</evidence>
<dbReference type="Gene3D" id="1.10.340.70">
    <property type="match status" value="1"/>
</dbReference>
<dbReference type="Pfam" id="PF17921">
    <property type="entry name" value="Integrase_H2C2"/>
    <property type="match status" value="1"/>
</dbReference>
<gene>
    <name evidence="6" type="ORF">Tci_106628</name>
</gene>
<dbReference type="GO" id="GO:0046872">
    <property type="term" value="F:metal ion binding"/>
    <property type="evidence" value="ECO:0007669"/>
    <property type="project" value="UniProtKB-KW"/>
</dbReference>
<dbReference type="Pfam" id="PF07727">
    <property type="entry name" value="RVT_2"/>
    <property type="match status" value="1"/>
</dbReference>
<feature type="region of interest" description="Disordered" evidence="4">
    <location>
        <begin position="902"/>
        <end position="957"/>
    </location>
</feature>
<feature type="domain" description="Integrase catalytic" evidence="5">
    <location>
        <begin position="1451"/>
        <end position="1562"/>
    </location>
</feature>
<dbReference type="InterPro" id="IPR057670">
    <property type="entry name" value="SH3_retrovirus"/>
</dbReference>
<feature type="coiled-coil region" evidence="3">
    <location>
        <begin position="1221"/>
        <end position="1251"/>
    </location>
</feature>
<dbReference type="SUPFAM" id="SSF53098">
    <property type="entry name" value="Ribonuclease H-like"/>
    <property type="match status" value="2"/>
</dbReference>
<feature type="domain" description="Integrase catalytic" evidence="5">
    <location>
        <begin position="112"/>
        <end position="289"/>
    </location>
</feature>
<evidence type="ECO:0000256" key="2">
    <source>
        <dbReference type="ARBA" id="ARBA00022801"/>
    </source>
</evidence>
<dbReference type="InterPro" id="IPR036397">
    <property type="entry name" value="RNaseH_sf"/>
</dbReference>
<evidence type="ECO:0000256" key="1">
    <source>
        <dbReference type="ARBA" id="ARBA00022723"/>
    </source>
</evidence>
<dbReference type="SUPFAM" id="SSF56672">
    <property type="entry name" value="DNA/RNA polymerases"/>
    <property type="match status" value="1"/>
</dbReference>
<protein>
    <recommendedName>
        <fullName evidence="5">Integrase catalytic domain-containing protein</fullName>
    </recommendedName>
</protein>
<dbReference type="InterPro" id="IPR012337">
    <property type="entry name" value="RNaseH-like_sf"/>
</dbReference>
<keyword evidence="1" id="KW-0479">Metal-binding</keyword>
<dbReference type="InterPro" id="IPR043502">
    <property type="entry name" value="DNA/RNA_pol_sf"/>
</dbReference>
<dbReference type="GO" id="GO:0015074">
    <property type="term" value="P:DNA integration"/>
    <property type="evidence" value="ECO:0007669"/>
    <property type="project" value="InterPro"/>
</dbReference>
<dbReference type="PANTHER" id="PTHR42648">
    <property type="entry name" value="TRANSPOSASE, PUTATIVE-RELATED"/>
    <property type="match status" value="1"/>
</dbReference>
<comment type="caution">
    <text evidence="6">The sequence shown here is derived from an EMBL/GenBank/DDBJ whole genome shotgun (WGS) entry which is preliminary data.</text>
</comment>
<evidence type="ECO:0000313" key="6">
    <source>
        <dbReference type="EMBL" id="GEV34651.1"/>
    </source>
</evidence>